<evidence type="ECO:0000256" key="4">
    <source>
        <dbReference type="ARBA" id="ARBA00022989"/>
    </source>
</evidence>
<keyword evidence="5 6" id="KW-0472">Membrane</keyword>
<evidence type="ECO:0000256" key="2">
    <source>
        <dbReference type="ARBA" id="ARBA00006143"/>
    </source>
</evidence>
<keyword evidence="9" id="KW-1185">Reference proteome</keyword>
<comment type="caution">
    <text evidence="8">The sequence shown here is derived from an EMBL/GenBank/DDBJ whole genome shotgun (WGS) entry which is preliminary data.</text>
</comment>
<keyword evidence="4 6" id="KW-1133">Transmembrane helix</keyword>
<evidence type="ECO:0000256" key="1">
    <source>
        <dbReference type="ARBA" id="ARBA00004141"/>
    </source>
</evidence>
<dbReference type="GO" id="GO:0016020">
    <property type="term" value="C:membrane"/>
    <property type="evidence" value="ECO:0007669"/>
    <property type="project" value="UniProtKB-SubCell"/>
</dbReference>
<name>A0A7C8KXX1_9BACI</name>
<evidence type="ECO:0000313" key="9">
    <source>
        <dbReference type="Proteomes" id="UP000480246"/>
    </source>
</evidence>
<dbReference type="OrthoDB" id="9809733at2"/>
<proteinExistence type="inferred from homology"/>
<reference evidence="8 9" key="1">
    <citation type="submission" date="2019-10" db="EMBL/GenBank/DDBJ databases">
        <title>Gracilibacillus sp. nov. isolated from rice seeds.</title>
        <authorList>
            <person name="He S."/>
        </authorList>
    </citation>
    <scope>NUCLEOTIDE SEQUENCE [LARGE SCALE GENOMIC DNA]</scope>
    <source>
        <strain evidence="8 9">TD8</strain>
    </source>
</reference>
<feature type="transmembrane region" description="Helical" evidence="6">
    <location>
        <begin position="206"/>
        <end position="229"/>
    </location>
</feature>
<dbReference type="EMBL" id="WEID01000006">
    <property type="protein sequence ID" value="KAB8139153.1"/>
    <property type="molecule type" value="Genomic_DNA"/>
</dbReference>
<gene>
    <name evidence="8" type="ORF">F9U64_01825</name>
</gene>
<feature type="transmembrane region" description="Helical" evidence="6">
    <location>
        <begin position="115"/>
        <end position="137"/>
    </location>
</feature>
<protein>
    <submittedName>
        <fullName evidence="8">Cytochrome c biogenesis protein CcdA</fullName>
    </submittedName>
</protein>
<accession>A0A7C8KXX1</accession>
<keyword evidence="3 6" id="KW-0812">Transmembrane</keyword>
<dbReference type="GO" id="GO:0017004">
    <property type="term" value="P:cytochrome complex assembly"/>
    <property type="evidence" value="ECO:0007669"/>
    <property type="project" value="InterPro"/>
</dbReference>
<dbReference type="PANTHER" id="PTHR31272">
    <property type="entry name" value="CYTOCHROME C-TYPE BIOGENESIS PROTEIN HI_1454-RELATED"/>
    <property type="match status" value="1"/>
</dbReference>
<feature type="transmembrane region" description="Helical" evidence="6">
    <location>
        <begin position="81"/>
        <end position="103"/>
    </location>
</feature>
<feature type="transmembrane region" description="Helical" evidence="6">
    <location>
        <begin position="41"/>
        <end position="69"/>
    </location>
</feature>
<feature type="transmembrane region" description="Helical" evidence="6">
    <location>
        <begin position="169"/>
        <end position="194"/>
    </location>
</feature>
<comment type="similarity">
    <text evidence="2">Belongs to the DsbD family.</text>
</comment>
<evidence type="ECO:0000256" key="3">
    <source>
        <dbReference type="ARBA" id="ARBA00022692"/>
    </source>
</evidence>
<feature type="transmembrane region" description="Helical" evidence="6">
    <location>
        <begin position="241"/>
        <end position="259"/>
    </location>
</feature>
<dbReference type="InterPro" id="IPR051790">
    <property type="entry name" value="Cytochrome_c-biogenesis_DsbD"/>
</dbReference>
<dbReference type="Proteomes" id="UP000480246">
    <property type="component" value="Unassembled WGS sequence"/>
</dbReference>
<dbReference type="AlphaFoldDB" id="A0A7C8KXX1"/>
<evidence type="ECO:0000256" key="5">
    <source>
        <dbReference type="ARBA" id="ARBA00023136"/>
    </source>
</evidence>
<evidence type="ECO:0000259" key="7">
    <source>
        <dbReference type="Pfam" id="PF02683"/>
    </source>
</evidence>
<evidence type="ECO:0000256" key="6">
    <source>
        <dbReference type="SAM" id="Phobius"/>
    </source>
</evidence>
<dbReference type="PANTHER" id="PTHR31272:SF6">
    <property type="entry name" value="CYTOCHROME C-TYPE BIOGENESIS CCDA-LIKE CHLOROPLASTIC PROTEIN"/>
    <property type="match status" value="1"/>
</dbReference>
<dbReference type="Pfam" id="PF02683">
    <property type="entry name" value="DsbD_TM"/>
    <property type="match status" value="1"/>
</dbReference>
<evidence type="ECO:0000313" key="8">
    <source>
        <dbReference type="EMBL" id="KAB8139153.1"/>
    </source>
</evidence>
<feature type="domain" description="Cytochrome C biogenesis protein transmembrane" evidence="7">
    <location>
        <begin position="41"/>
        <end position="241"/>
    </location>
</feature>
<sequence>MFPKILKNNTCPPLIVLYKEGKEMEWATHIIDQLANIHFSIALIVSFSVGLLTSFNPCMLGMATSIFAFKESKNKSIFPIALSFMISFTVTFTILGVVSILFSEQVLKWTEQYEYLFHNFLGFLFLFIGFYVLGLRFHHFLGLLPFRVVTFYAKPENKQQKPRNPILKAYSLGTLFGLTPSPCTTPMIIAMIAFASITGSLVKSTLLLLVYGIGHGTPCLIIGWLARVLKNTRWMVRWQKLLSKAIGVGLFLVGLYFFFE</sequence>
<dbReference type="InterPro" id="IPR003834">
    <property type="entry name" value="Cyt_c_assmbl_TM_dom"/>
</dbReference>
<comment type="subcellular location">
    <subcellularLocation>
        <location evidence="1">Membrane</location>
        <topology evidence="1">Multi-pass membrane protein</topology>
    </subcellularLocation>
</comment>
<organism evidence="8 9">
    <name type="scientific">Gracilibacillus oryzae</name>
    <dbReference type="NCBI Taxonomy" id="1672701"/>
    <lineage>
        <taxon>Bacteria</taxon>
        <taxon>Bacillati</taxon>
        <taxon>Bacillota</taxon>
        <taxon>Bacilli</taxon>
        <taxon>Bacillales</taxon>
        <taxon>Bacillaceae</taxon>
        <taxon>Gracilibacillus</taxon>
    </lineage>
</organism>